<dbReference type="PANTHER" id="PTHR36113">
    <property type="entry name" value="LYASE, PUTATIVE-RELATED-RELATED"/>
    <property type="match status" value="1"/>
</dbReference>
<dbReference type="PANTHER" id="PTHR36113:SF6">
    <property type="entry name" value="FOSFOMYCIN RESISTANCE PROTEIN FOSX"/>
    <property type="match status" value="1"/>
</dbReference>
<dbReference type="GO" id="GO:0051213">
    <property type="term" value="F:dioxygenase activity"/>
    <property type="evidence" value="ECO:0007669"/>
    <property type="project" value="UniProtKB-KW"/>
</dbReference>
<dbReference type="NCBIfam" id="NF008551">
    <property type="entry name" value="PRK11478.1"/>
    <property type="match status" value="1"/>
</dbReference>
<dbReference type="Pfam" id="PF00903">
    <property type="entry name" value="Glyoxalase"/>
    <property type="match status" value="1"/>
</dbReference>
<dbReference type="InterPro" id="IPR037478">
    <property type="entry name" value="YwkD-like_dom"/>
</dbReference>
<dbReference type="RefSeq" id="WP_008482502.1">
    <property type="nucleotide sequence ID" value="NZ_AMRI01000002.1"/>
</dbReference>
<keyword evidence="4" id="KW-1185">Reference proteome</keyword>
<dbReference type="AlphaFoldDB" id="K2JSL9"/>
<dbReference type="InterPro" id="IPR004360">
    <property type="entry name" value="Glyas_Fos-R_dOase_dom"/>
</dbReference>
<dbReference type="PATRIC" id="fig|745411.4.peg.347"/>
<dbReference type="CDD" id="cd08352">
    <property type="entry name" value="VOC_Bs_YwkD_like"/>
    <property type="match status" value="1"/>
</dbReference>
<dbReference type="EMBL" id="AMRI01000002">
    <property type="protein sequence ID" value="EKE77502.1"/>
    <property type="molecule type" value="Genomic_DNA"/>
</dbReference>
<comment type="caution">
    <text evidence="3">The sequence shown here is derived from an EMBL/GenBank/DDBJ whole genome shotgun (WGS) entry which is preliminary data.</text>
</comment>
<keyword evidence="3" id="KW-0560">Oxidoreductase</keyword>
<name>K2JSL9_9GAMM</name>
<keyword evidence="1" id="KW-0479">Metal-binding</keyword>
<dbReference type="InterPro" id="IPR037523">
    <property type="entry name" value="VOC_core"/>
</dbReference>
<dbReference type="Proteomes" id="UP000006755">
    <property type="component" value="Unassembled WGS sequence"/>
</dbReference>
<dbReference type="PROSITE" id="PS51819">
    <property type="entry name" value="VOC"/>
    <property type="match status" value="1"/>
</dbReference>
<proteinExistence type="predicted"/>
<sequence length="130" mass="14437">MLNAIHHAALICSDYAASKAFYTQVLGLKVLAEHYRAERDSWKLDLALPDGSQLELFSFPDAPPRPSYPEAQGLRHLAFSVDDVAEAVAWLATKGVQCEPVRTDPYTGRQFTFFADPDGLPLELYQVPLS</sequence>
<dbReference type="OrthoDB" id="9795618at2"/>
<accession>K2JSL9</accession>
<reference evidence="3 4" key="1">
    <citation type="journal article" date="2012" name="J. Bacteriol.">
        <title>Genome Sequence of Gallaecimonas xiamenensis Type Strain 3-C-1.</title>
        <authorList>
            <person name="Lai Q."/>
            <person name="Wang L."/>
            <person name="Wang W."/>
            <person name="Shao Z."/>
        </authorList>
    </citation>
    <scope>NUCLEOTIDE SEQUENCE [LARGE SCALE GENOMIC DNA]</scope>
    <source>
        <strain evidence="3 4">3-C-1</strain>
    </source>
</reference>
<gene>
    <name evidence="3" type="ORF">B3C1_01785</name>
</gene>
<protein>
    <submittedName>
        <fullName evidence="3">Glyoxalase/bleomycin resistance protein/dioxygenase</fullName>
    </submittedName>
</protein>
<keyword evidence="3" id="KW-0223">Dioxygenase</keyword>
<dbReference type="STRING" id="745411.B3C1_01785"/>
<dbReference type="SUPFAM" id="SSF54593">
    <property type="entry name" value="Glyoxalase/Bleomycin resistance protein/Dihydroxybiphenyl dioxygenase"/>
    <property type="match status" value="1"/>
</dbReference>
<evidence type="ECO:0000259" key="2">
    <source>
        <dbReference type="PROSITE" id="PS51819"/>
    </source>
</evidence>
<dbReference type="GO" id="GO:0046872">
    <property type="term" value="F:metal ion binding"/>
    <property type="evidence" value="ECO:0007669"/>
    <property type="project" value="UniProtKB-KW"/>
</dbReference>
<dbReference type="InterPro" id="IPR051332">
    <property type="entry name" value="Fosfomycin_Res_Enzymes"/>
</dbReference>
<evidence type="ECO:0000313" key="3">
    <source>
        <dbReference type="EMBL" id="EKE77502.1"/>
    </source>
</evidence>
<organism evidence="3 4">
    <name type="scientific">Gallaecimonas xiamenensis 3-C-1</name>
    <dbReference type="NCBI Taxonomy" id="745411"/>
    <lineage>
        <taxon>Bacteria</taxon>
        <taxon>Pseudomonadati</taxon>
        <taxon>Pseudomonadota</taxon>
        <taxon>Gammaproteobacteria</taxon>
        <taxon>Enterobacterales</taxon>
        <taxon>Gallaecimonadaceae</taxon>
        <taxon>Gallaecimonas</taxon>
    </lineage>
</organism>
<feature type="domain" description="VOC" evidence="2">
    <location>
        <begin position="4"/>
        <end position="127"/>
    </location>
</feature>
<dbReference type="eggNOG" id="COG0346">
    <property type="taxonomic scope" value="Bacteria"/>
</dbReference>
<evidence type="ECO:0000313" key="4">
    <source>
        <dbReference type="Proteomes" id="UP000006755"/>
    </source>
</evidence>
<dbReference type="InterPro" id="IPR029068">
    <property type="entry name" value="Glyas_Bleomycin-R_OHBP_Dase"/>
</dbReference>
<dbReference type="Gene3D" id="3.10.180.10">
    <property type="entry name" value="2,3-Dihydroxybiphenyl 1,2-Dioxygenase, domain 1"/>
    <property type="match status" value="1"/>
</dbReference>
<evidence type="ECO:0000256" key="1">
    <source>
        <dbReference type="ARBA" id="ARBA00022723"/>
    </source>
</evidence>